<dbReference type="EMBL" id="CAWUFR010000673">
    <property type="protein sequence ID" value="CAK6980317.1"/>
    <property type="molecule type" value="Genomic_DNA"/>
</dbReference>
<feature type="disulfide bond" evidence="8">
    <location>
        <begin position="1121"/>
        <end position="1131"/>
    </location>
</feature>
<dbReference type="FunFam" id="3.10.250.10:FF:000006">
    <property type="entry name" value="neurotrypsin isoform X2"/>
    <property type="match status" value="10"/>
</dbReference>
<feature type="disulfide bond" evidence="8">
    <location>
        <begin position="556"/>
        <end position="620"/>
    </location>
</feature>
<evidence type="ECO:0000256" key="5">
    <source>
        <dbReference type="ARBA" id="ARBA00023157"/>
    </source>
</evidence>
<dbReference type="PRINTS" id="PR00258">
    <property type="entry name" value="SPERACTRCPTR"/>
</dbReference>
<feature type="disulfide bond" evidence="8">
    <location>
        <begin position="673"/>
        <end position="734"/>
    </location>
</feature>
<dbReference type="PROSITE" id="PS00420">
    <property type="entry name" value="SRCR_1"/>
    <property type="match status" value="8"/>
</dbReference>
<dbReference type="Pfam" id="PF00047">
    <property type="entry name" value="ig"/>
    <property type="match status" value="1"/>
</dbReference>
<feature type="disulfide bond" evidence="8">
    <location>
        <begin position="1077"/>
        <end position="1141"/>
    </location>
</feature>
<feature type="disulfide bond" evidence="8">
    <location>
        <begin position="764"/>
        <end position="828"/>
    </location>
</feature>
<evidence type="ECO:0000259" key="12">
    <source>
        <dbReference type="PROSITE" id="PS50835"/>
    </source>
</evidence>
<feature type="disulfide bond" evidence="8">
    <location>
        <begin position="808"/>
        <end position="818"/>
    </location>
</feature>
<keyword evidence="14" id="KW-1185">Reference proteome</keyword>
<dbReference type="InterPro" id="IPR036772">
    <property type="entry name" value="SRCR-like_dom_sf"/>
</dbReference>
<feature type="domain" description="SRCR" evidence="11">
    <location>
        <begin position="738"/>
        <end position="839"/>
    </location>
</feature>
<feature type="domain" description="SRCR" evidence="11">
    <location>
        <begin position="114"/>
        <end position="215"/>
    </location>
</feature>
<feature type="disulfide bond" evidence="8">
    <location>
        <begin position="1090"/>
        <end position="1151"/>
    </location>
</feature>
<feature type="non-terminal residue" evidence="13">
    <location>
        <position position="1"/>
    </location>
</feature>
<dbReference type="SMART" id="SM00202">
    <property type="entry name" value="SR"/>
    <property type="match status" value="11"/>
</dbReference>
<feature type="disulfide bond" evidence="8">
    <location>
        <begin position="29"/>
        <end position="93"/>
    </location>
</feature>
<evidence type="ECO:0000256" key="3">
    <source>
        <dbReference type="ARBA" id="ARBA00022729"/>
    </source>
</evidence>
<name>A0AAV1Q758_SCOSC</name>
<dbReference type="InterPro" id="IPR001190">
    <property type="entry name" value="SRCR"/>
</dbReference>
<feature type="domain" description="SRCR" evidence="11">
    <location>
        <begin position="219"/>
        <end position="320"/>
    </location>
</feature>
<feature type="domain" description="SRCR" evidence="11">
    <location>
        <begin position="3"/>
        <end position="104"/>
    </location>
</feature>
<feature type="disulfide bond" evidence="8">
    <location>
        <begin position="140"/>
        <end position="204"/>
    </location>
</feature>
<feature type="domain" description="Ig-like" evidence="12">
    <location>
        <begin position="1256"/>
        <end position="1353"/>
    </location>
</feature>
<feature type="disulfide bond" evidence="8">
    <location>
        <begin position="704"/>
        <end position="714"/>
    </location>
</feature>
<feature type="disulfide bond" evidence="8">
    <location>
        <begin position="184"/>
        <end position="194"/>
    </location>
</feature>
<evidence type="ECO:0000256" key="8">
    <source>
        <dbReference type="PROSITE-ProRule" id="PRU00196"/>
    </source>
</evidence>
<evidence type="ECO:0000313" key="13">
    <source>
        <dbReference type="EMBL" id="CAK6980317.1"/>
    </source>
</evidence>
<gene>
    <name evidence="13" type="ORF">FSCOSCO3_A028155</name>
</gene>
<feature type="disulfide bond" evidence="8">
    <location>
        <begin position="245"/>
        <end position="309"/>
    </location>
</feature>
<evidence type="ECO:0000256" key="10">
    <source>
        <dbReference type="SAM" id="Phobius"/>
    </source>
</evidence>
<sequence>GQIRLAGSGSTQCSGRVEVFYNNTWGTVCDDSWDLQDAEVVCRQLGCGTSLSAPQSAHFGEGTGQIWLDDVSCSGSEKSLTECQHRGFGTHNCGHGEDAGVICSGETTESTGRIRLAGSGSTQCSGRVEIYHENTWGTVCDDSWDLHDAEVVCRELTCGTSLSAPQSAVFGEGTGQIWLDDVRCSGSEMSLTKCQHSGFGKHNCGHGEDAGVVCSDGQVRLAGNGSTQCSGRVEVYYNYAWGTVCDDSWDLNDAKVVCRQLGCGTSLTAHQSAHFGEGTGQILLDDVSCSGSEKSLTECQHRGFGKHNCEHREDAGVVCSDVRLSGSGSTQCSGRVEIYHNKTWGTVCDDSWDLQDAEVVCRQLGCGPSLSAPGSAHFGEGTGQIWLDEVNCSGSEKSLTECQHRGFGTHGCGHNEDASVFCSGQQIRLAGNGSTQCSGRVEVYHDNTWGTVCYDRWDLQDAEVVCRQLDCGTSLSAPGSDHFGEGTGQIWLDDVSCSGSEKSLTECRHNGFGRHNCGHNEDAGVVCSDVRLAGSGSTQCSGRVEVYYNNTWGTVCYDRWDLQDAEVVCRQLGCGPSLSAPGSDHFGEGTGQIWLDDVSCSGSEKSLTECRHNGFGRHNCGHDEDAGVVCSDVVRLSGSGSTQCSGRVEVYYNNTWGTVCYDRWDLQDAEVVCRQLGCGPSLSAPGSAHFGEGTGQIWLDDVSCSGSEKSLTECRHNGFGRHNCGHNEDAGVVCSDVVRLSGSGSTQCSGRVEVYYNNTWGTVCYDSWDLQDAEVVCRQLGCGPSLSAPGSDHFGEGTGQIWLDDVSCSGSEKSLTECQHNGFGRHDCGHNEDAGVICLDVKIRLAGSGSTQCSGRVEICHNNTWGTVCDDDWDLNDVKVVCRQLGCGTPVSTTKTAVFGEGTGQIWLDDVSCSGSEKSLTECQHRGLGTHNCKHNKDAGVICSDGQIRLAGNGSTQCSGRVEIYYNNTWGTVCDDNWDLNDPKVVCRQLGCGTSLSAPKSAHFGEGTGQIWLDNLYCSGSEKSLIECQHNGFGRHDCKHNEDAGVICSGVRLAGSGSTQCSGRVEIYHNNTWGTVCDDSWDLQDAEVVCKELNCGKPVSAPKTVLFGEGTGQIWLDDVSCSGSEKSLTECQHRGLGTHNCGHNKDAGVICSADLPKPSISMNPAGEVSWGQSISITCSVSTQLLGGTLILNKTSGSSIDTQTSNTNPATFNIPDVNFDNEGPYKCQYEKSISIRNFSSPLSDSVRFSVNVPLQQPNISLTSPNGGLVWGPEGAEVTKGYSFVLTCSINSNYHEGRFLLIYSGSNVTTKRAVNLSASFNFPVAEYEHEGNYRCVYEVTLSRRDFRSPETAPITVTIKFPLLLLVSSVAAGSLLLFLLVLLVFCLVCRRRQRVKHPIAIAMSPVAVSIVNQCDEDEEVEEEDYANMESVYTEKNLNDDEDEEDGQDYENVELVFDKKKLEGEEEVEDYENVEPVNTENKFKDVEDEEDAEDYENIEPVYTKKTAGLVEEEDSFHCETPKSDKDHDYEDMDNDAIYVTVEGVTVEDNREEEEEED</sequence>
<feature type="disulfide bond" evidence="8">
    <location>
        <begin position="987"/>
        <end position="1048"/>
    </location>
</feature>
<feature type="region of interest" description="Disordered" evidence="9">
    <location>
        <begin position="1418"/>
        <end position="1444"/>
    </location>
</feature>
<feature type="domain" description="SRCR" evidence="11">
    <location>
        <begin position="634"/>
        <end position="735"/>
    </location>
</feature>
<feature type="disulfide bond" evidence="8">
    <location>
        <begin position="600"/>
        <end position="610"/>
    </location>
</feature>
<evidence type="ECO:0000256" key="6">
    <source>
        <dbReference type="ARBA" id="ARBA00023180"/>
    </source>
</evidence>
<organism evidence="13 14">
    <name type="scientific">Scomber scombrus</name>
    <name type="common">Atlantic mackerel</name>
    <name type="synonym">Scomber vernalis</name>
    <dbReference type="NCBI Taxonomy" id="13677"/>
    <lineage>
        <taxon>Eukaryota</taxon>
        <taxon>Metazoa</taxon>
        <taxon>Chordata</taxon>
        <taxon>Craniata</taxon>
        <taxon>Vertebrata</taxon>
        <taxon>Euteleostomi</taxon>
        <taxon>Actinopterygii</taxon>
        <taxon>Neopterygii</taxon>
        <taxon>Teleostei</taxon>
        <taxon>Neoteleostei</taxon>
        <taxon>Acanthomorphata</taxon>
        <taxon>Pelagiaria</taxon>
        <taxon>Scombriformes</taxon>
        <taxon>Scombridae</taxon>
        <taxon>Scomber</taxon>
    </lineage>
</organism>
<feature type="domain" description="SRCR" evidence="11">
    <location>
        <begin position="322"/>
        <end position="423"/>
    </location>
</feature>
<proteinExistence type="predicted"/>
<keyword evidence="10" id="KW-0812">Transmembrane</keyword>
<keyword evidence="5 8" id="KW-1015">Disulfide bond</keyword>
<feature type="domain" description="SRCR" evidence="11">
    <location>
        <begin position="530"/>
        <end position="631"/>
    </location>
</feature>
<feature type="transmembrane region" description="Helical" evidence="10">
    <location>
        <begin position="1360"/>
        <end position="1385"/>
    </location>
</feature>
<dbReference type="InterPro" id="IPR013783">
    <property type="entry name" value="Ig-like_fold"/>
</dbReference>
<feature type="disulfide bond" evidence="8">
    <location>
        <begin position="497"/>
        <end position="507"/>
    </location>
</feature>
<dbReference type="InterPro" id="IPR003599">
    <property type="entry name" value="Ig_sub"/>
</dbReference>
<feature type="domain" description="Ig-like" evidence="12">
    <location>
        <begin position="1158"/>
        <end position="1242"/>
    </location>
</feature>
<keyword evidence="7" id="KW-0393">Immunoglobulin domain</keyword>
<keyword evidence="6" id="KW-0325">Glycoprotein</keyword>
<evidence type="ECO:0000256" key="9">
    <source>
        <dbReference type="SAM" id="MobiDB-lite"/>
    </source>
</evidence>
<protein>
    <submittedName>
        <fullName evidence="13">Deleted in malignant brain tumors 1 protein isoform X1</fullName>
    </submittedName>
</protein>
<evidence type="ECO:0000259" key="11">
    <source>
        <dbReference type="PROSITE" id="PS50287"/>
    </source>
</evidence>
<evidence type="ECO:0000256" key="4">
    <source>
        <dbReference type="ARBA" id="ARBA00022737"/>
    </source>
</evidence>
<accession>A0AAV1Q758</accession>
<dbReference type="SUPFAM" id="SSF48726">
    <property type="entry name" value="Immunoglobulin"/>
    <property type="match status" value="2"/>
</dbReference>
<feature type="disulfide bond" evidence="8">
    <location>
        <begin position="42"/>
        <end position="103"/>
    </location>
</feature>
<feature type="disulfide bond" evidence="8">
    <location>
        <begin position="361"/>
        <end position="422"/>
    </location>
</feature>
<dbReference type="PANTHER" id="PTHR19331:SF22">
    <property type="entry name" value="DELETED IN MALIGNANT BRAIN TUMORS 1 PROTEIN"/>
    <property type="match status" value="1"/>
</dbReference>
<dbReference type="SMART" id="SM00409">
    <property type="entry name" value="IG"/>
    <property type="match status" value="2"/>
</dbReference>
<keyword evidence="3" id="KW-0732">Signal</keyword>
<feature type="disulfide bond" evidence="8">
    <location>
        <begin position="258"/>
        <end position="319"/>
    </location>
</feature>
<keyword evidence="4" id="KW-0677">Repeat</keyword>
<dbReference type="Gene3D" id="2.60.40.10">
    <property type="entry name" value="Immunoglobulins"/>
    <property type="match status" value="2"/>
</dbReference>
<feature type="compositionally biased region" description="Basic and acidic residues" evidence="9">
    <location>
        <begin position="1511"/>
        <end position="1524"/>
    </location>
</feature>
<dbReference type="PROSITE" id="PS50835">
    <property type="entry name" value="IG_LIKE"/>
    <property type="match status" value="2"/>
</dbReference>
<keyword evidence="10" id="KW-0472">Membrane</keyword>
<feature type="compositionally biased region" description="Acidic residues" evidence="9">
    <location>
        <begin position="1482"/>
        <end position="1493"/>
    </location>
</feature>
<feature type="domain" description="SRCR" evidence="11">
    <location>
        <begin position="427"/>
        <end position="528"/>
    </location>
</feature>
<evidence type="ECO:0000256" key="2">
    <source>
        <dbReference type="ARBA" id="ARBA00022525"/>
    </source>
</evidence>
<evidence type="ECO:0000313" key="14">
    <source>
        <dbReference type="Proteomes" id="UP001314229"/>
    </source>
</evidence>
<feature type="disulfide bond" evidence="8">
    <location>
        <begin position="466"/>
        <end position="527"/>
    </location>
</feature>
<feature type="disulfide bond" evidence="8">
    <location>
        <begin position="869"/>
        <end position="933"/>
    </location>
</feature>
<dbReference type="InterPro" id="IPR013151">
    <property type="entry name" value="Immunoglobulin_dom"/>
</dbReference>
<feature type="disulfide bond" evidence="8">
    <location>
        <begin position="777"/>
        <end position="838"/>
    </location>
</feature>
<evidence type="ECO:0000256" key="1">
    <source>
        <dbReference type="ARBA" id="ARBA00004613"/>
    </source>
</evidence>
<dbReference type="Pfam" id="PF00530">
    <property type="entry name" value="SRCR"/>
    <property type="match status" value="11"/>
</dbReference>
<keyword evidence="2" id="KW-0964">Secreted</keyword>
<feature type="disulfide bond" evidence="8">
    <location>
        <begin position="392"/>
        <end position="402"/>
    </location>
</feature>
<evidence type="ECO:0000256" key="7">
    <source>
        <dbReference type="ARBA" id="ARBA00023319"/>
    </source>
</evidence>
<dbReference type="InterPro" id="IPR007110">
    <property type="entry name" value="Ig-like_dom"/>
</dbReference>
<feature type="disulfide bond" evidence="8">
    <location>
        <begin position="569"/>
        <end position="630"/>
    </location>
</feature>
<feature type="disulfide bond" evidence="8">
    <location>
        <begin position="153"/>
        <end position="214"/>
    </location>
</feature>
<dbReference type="PANTHER" id="PTHR19331">
    <property type="entry name" value="SCAVENGER RECEPTOR DOMAIN-CONTAINING"/>
    <property type="match status" value="1"/>
</dbReference>
<dbReference type="PROSITE" id="PS50287">
    <property type="entry name" value="SRCR_2"/>
    <property type="match status" value="11"/>
</dbReference>
<dbReference type="GO" id="GO:0016020">
    <property type="term" value="C:membrane"/>
    <property type="evidence" value="ECO:0007669"/>
    <property type="project" value="InterPro"/>
</dbReference>
<feature type="disulfide bond" evidence="8">
    <location>
        <begin position="289"/>
        <end position="299"/>
    </location>
</feature>
<dbReference type="FunFam" id="3.10.250.10:FF:000003">
    <property type="entry name" value="Deleted in malignant brain tumors 1"/>
    <property type="match status" value="1"/>
</dbReference>
<feature type="disulfide bond" evidence="8">
    <location>
        <begin position="453"/>
        <end position="517"/>
    </location>
</feature>
<dbReference type="InterPro" id="IPR036179">
    <property type="entry name" value="Ig-like_dom_sf"/>
</dbReference>
<feature type="disulfide bond" evidence="8">
    <location>
        <begin position="660"/>
        <end position="724"/>
    </location>
</feature>
<feature type="disulfide bond" evidence="8">
    <location>
        <begin position="882"/>
        <end position="943"/>
    </location>
</feature>
<reference evidence="13 14" key="1">
    <citation type="submission" date="2024-01" db="EMBL/GenBank/DDBJ databases">
        <authorList>
            <person name="Alioto T."/>
            <person name="Alioto T."/>
            <person name="Gomez Garrido J."/>
        </authorList>
    </citation>
    <scope>NUCLEOTIDE SEQUENCE [LARGE SCALE GENOMIC DNA]</scope>
</reference>
<dbReference type="SUPFAM" id="SSF56487">
    <property type="entry name" value="SRCR-like"/>
    <property type="match status" value="11"/>
</dbReference>
<feature type="disulfide bond" evidence="8">
    <location>
        <begin position="348"/>
        <end position="412"/>
    </location>
</feature>
<comment type="subcellular location">
    <subcellularLocation>
        <location evidence="1">Secreted</location>
    </subcellularLocation>
</comment>
<dbReference type="Proteomes" id="UP001314229">
    <property type="component" value="Unassembled WGS sequence"/>
</dbReference>
<feature type="disulfide bond" evidence="8">
    <location>
        <begin position="1018"/>
        <end position="1028"/>
    </location>
</feature>
<feature type="disulfide bond" evidence="8">
    <location>
        <begin position="974"/>
        <end position="1038"/>
    </location>
</feature>
<feature type="region of interest" description="Disordered" evidence="9">
    <location>
        <begin position="1462"/>
        <end position="1532"/>
    </location>
</feature>
<feature type="domain" description="SRCR" evidence="11">
    <location>
        <begin position="843"/>
        <end position="944"/>
    </location>
</feature>
<feature type="domain" description="SRCR" evidence="11">
    <location>
        <begin position="948"/>
        <end position="1049"/>
    </location>
</feature>
<feature type="disulfide bond" evidence="8">
    <location>
        <begin position="73"/>
        <end position="83"/>
    </location>
</feature>
<keyword evidence="10" id="KW-1133">Transmembrane helix</keyword>
<feature type="disulfide bond" evidence="8">
    <location>
        <begin position="913"/>
        <end position="923"/>
    </location>
</feature>
<feature type="domain" description="SRCR" evidence="11">
    <location>
        <begin position="1051"/>
        <end position="1152"/>
    </location>
</feature>
<dbReference type="Gene3D" id="3.10.250.10">
    <property type="entry name" value="SRCR-like domain"/>
    <property type="match status" value="11"/>
</dbReference>
<comment type="caution">
    <text evidence="13">The sequence shown here is derived from an EMBL/GenBank/DDBJ whole genome shotgun (WGS) entry which is preliminary data.</text>
</comment>